<evidence type="ECO:0000256" key="1">
    <source>
        <dbReference type="ARBA" id="ARBA00005698"/>
    </source>
</evidence>
<dbReference type="EC" id="7.1.1.-" evidence="2"/>
<keyword evidence="2" id="KW-1133">Transmembrane helix</keyword>
<dbReference type="GO" id="GO:0016491">
    <property type="term" value="F:oxidoreductase activity"/>
    <property type="evidence" value="ECO:0007669"/>
    <property type="project" value="UniProtKB-KW"/>
</dbReference>
<keyword evidence="4" id="KW-1185">Reference proteome</keyword>
<dbReference type="AlphaFoldDB" id="A0A151AWS7"/>
<dbReference type="Pfam" id="PF00499">
    <property type="entry name" value="Oxidored_q3"/>
    <property type="match status" value="1"/>
</dbReference>
<dbReference type="InterPro" id="IPR042106">
    <property type="entry name" value="Nuo/plastoQ_OxRdtase_6_NuoJ"/>
</dbReference>
<feature type="transmembrane region" description="Helical" evidence="2">
    <location>
        <begin position="56"/>
        <end position="78"/>
    </location>
</feature>
<dbReference type="OrthoDB" id="9814997at2"/>
<feature type="transmembrane region" description="Helical" evidence="2">
    <location>
        <begin position="6"/>
        <end position="26"/>
    </location>
</feature>
<feature type="transmembrane region" description="Helical" evidence="2">
    <location>
        <begin position="136"/>
        <end position="161"/>
    </location>
</feature>
<dbReference type="Proteomes" id="UP000075670">
    <property type="component" value="Unassembled WGS sequence"/>
</dbReference>
<dbReference type="EMBL" id="LTBC01000005">
    <property type="protein sequence ID" value="KYH32088.1"/>
    <property type="molecule type" value="Genomic_DNA"/>
</dbReference>
<keyword evidence="2" id="KW-0472">Membrane</keyword>
<dbReference type="PANTHER" id="PTHR33269">
    <property type="entry name" value="NADH-UBIQUINONE OXIDOREDUCTASE CHAIN 6"/>
    <property type="match status" value="1"/>
</dbReference>
<dbReference type="InterPro" id="IPR001457">
    <property type="entry name" value="NADH_UbQ/plastoQ_OxRdtase_su6"/>
</dbReference>
<accession>A0A151AWS7</accession>
<dbReference type="GO" id="GO:0008137">
    <property type="term" value="F:NADH dehydrogenase (ubiquinone) activity"/>
    <property type="evidence" value="ECO:0007669"/>
    <property type="project" value="UniProtKB-UniRule"/>
</dbReference>
<evidence type="ECO:0000256" key="2">
    <source>
        <dbReference type="RuleBase" id="RU004429"/>
    </source>
</evidence>
<proteinExistence type="inferred from homology"/>
<comment type="caution">
    <text evidence="3">The sequence shown here is derived from an EMBL/GenBank/DDBJ whole genome shotgun (WGS) entry which is preliminary data.</text>
</comment>
<comment type="catalytic activity">
    <reaction evidence="2">
        <text>a quinone + NADH + 5 H(+)(in) = a quinol + NAD(+) + 4 H(+)(out)</text>
        <dbReference type="Rhea" id="RHEA:57888"/>
        <dbReference type="ChEBI" id="CHEBI:15378"/>
        <dbReference type="ChEBI" id="CHEBI:24646"/>
        <dbReference type="ChEBI" id="CHEBI:57540"/>
        <dbReference type="ChEBI" id="CHEBI:57945"/>
        <dbReference type="ChEBI" id="CHEBI:132124"/>
    </reaction>
</comment>
<dbReference type="Gene3D" id="1.20.120.1200">
    <property type="entry name" value="NADH-ubiquinone/plastoquinone oxidoreductase chain 6, subunit NuoJ"/>
    <property type="match status" value="1"/>
</dbReference>
<dbReference type="GO" id="GO:0005886">
    <property type="term" value="C:plasma membrane"/>
    <property type="evidence" value="ECO:0007669"/>
    <property type="project" value="UniProtKB-SubCell"/>
</dbReference>
<dbReference type="GO" id="GO:0048038">
    <property type="term" value="F:quinone binding"/>
    <property type="evidence" value="ECO:0007669"/>
    <property type="project" value="UniProtKB-UniRule"/>
</dbReference>
<keyword evidence="2" id="KW-0812">Transmembrane</keyword>
<protein>
    <recommendedName>
        <fullName evidence="2">NADH-quinone oxidoreductase subunit J</fullName>
        <ecNumber evidence="2">7.1.1.-</ecNumber>
    </recommendedName>
</protein>
<reference evidence="3 4" key="1">
    <citation type="submission" date="2016-02" db="EMBL/GenBank/DDBJ databases">
        <title>Genome sequence of Moorella mulderi DSM 14980.</title>
        <authorList>
            <person name="Poehlein A."/>
            <person name="Daniel R."/>
        </authorList>
    </citation>
    <scope>NUCLEOTIDE SEQUENCE [LARGE SCALE GENOMIC DNA]</scope>
    <source>
        <strain evidence="3 4">DSM 14980</strain>
    </source>
</reference>
<keyword evidence="2" id="KW-0874">Quinone</keyword>
<keyword evidence="3" id="KW-0560">Oxidoreductase</keyword>
<feature type="transmembrane region" description="Helical" evidence="2">
    <location>
        <begin position="90"/>
        <end position="116"/>
    </location>
</feature>
<dbReference type="PATRIC" id="fig|1122241.3.peg.1753"/>
<evidence type="ECO:0000313" key="4">
    <source>
        <dbReference type="Proteomes" id="UP000075670"/>
    </source>
</evidence>
<keyword evidence="2" id="KW-1003">Cell membrane</keyword>
<dbReference type="PANTHER" id="PTHR33269:SF17">
    <property type="entry name" value="NADH-UBIQUINONE OXIDOREDUCTASE CHAIN 6"/>
    <property type="match status" value="1"/>
</dbReference>
<sequence>MPDMSALFFWLLAAIIIASALAVVLLKNIVHSALYLVLTFVGVAGLYILLNAEFLAAVQLLVYAGAVAILIVFAVMLTRRGDIRASNLFNVNYLAAAVVSLALFIVITLATGRMAWTATPGQAPAGNVGAIADAFLGHFAIPFEIAAVLLLVAMVGAILLARGGKQDQ</sequence>
<organism evidence="3 4">
    <name type="scientific">Moorella mulderi DSM 14980</name>
    <dbReference type="NCBI Taxonomy" id="1122241"/>
    <lineage>
        <taxon>Bacteria</taxon>
        <taxon>Bacillati</taxon>
        <taxon>Bacillota</taxon>
        <taxon>Clostridia</taxon>
        <taxon>Neomoorellales</taxon>
        <taxon>Neomoorellaceae</taxon>
        <taxon>Neomoorella</taxon>
    </lineage>
</organism>
<comment type="function">
    <text evidence="2">NDH-1 shuttles electrons from NADH, via FMN and iron-sulfur (Fe-S) centers, to quinones in the respiratory chain. Couples the redox reaction to proton translocation (for every two electrons transferred, four hydrogen ions are translocated across the cytoplasmic membrane), and thus conserves the redox energy in a proton gradient.</text>
</comment>
<comment type="similarity">
    <text evidence="1 2">Belongs to the complex I subunit 6 family.</text>
</comment>
<name>A0A151AWS7_9FIRM</name>
<gene>
    <name evidence="3" type="primary">nuoJ</name>
    <name evidence="3" type="ORF">MOMUL_16630</name>
</gene>
<feature type="transmembrane region" description="Helical" evidence="2">
    <location>
        <begin position="33"/>
        <end position="50"/>
    </location>
</feature>
<comment type="subcellular location">
    <subcellularLocation>
        <location evidence="2">Cell membrane</location>
        <topology evidence="2">Multi-pass membrane protein</topology>
    </subcellularLocation>
</comment>
<keyword evidence="2" id="KW-0520">NAD</keyword>
<evidence type="ECO:0000313" key="3">
    <source>
        <dbReference type="EMBL" id="KYH32088.1"/>
    </source>
</evidence>